<keyword evidence="3" id="KW-1185">Reference proteome</keyword>
<accession>A0AAW0G0X6</accession>
<feature type="region of interest" description="Disordered" evidence="1">
    <location>
        <begin position="532"/>
        <end position="639"/>
    </location>
</feature>
<dbReference type="AlphaFoldDB" id="A0AAW0G0X6"/>
<evidence type="ECO:0000256" key="1">
    <source>
        <dbReference type="SAM" id="MobiDB-lite"/>
    </source>
</evidence>
<feature type="compositionally biased region" description="Polar residues" evidence="1">
    <location>
        <begin position="476"/>
        <end position="491"/>
    </location>
</feature>
<organism evidence="2 3">
    <name type="scientific">Cerrena zonata</name>
    <dbReference type="NCBI Taxonomy" id="2478898"/>
    <lineage>
        <taxon>Eukaryota</taxon>
        <taxon>Fungi</taxon>
        <taxon>Dikarya</taxon>
        <taxon>Basidiomycota</taxon>
        <taxon>Agaricomycotina</taxon>
        <taxon>Agaricomycetes</taxon>
        <taxon>Polyporales</taxon>
        <taxon>Cerrenaceae</taxon>
        <taxon>Cerrena</taxon>
    </lineage>
</organism>
<feature type="compositionally biased region" description="Low complexity" evidence="1">
    <location>
        <begin position="1"/>
        <end position="10"/>
    </location>
</feature>
<reference evidence="2 3" key="1">
    <citation type="submission" date="2022-09" db="EMBL/GenBank/DDBJ databases">
        <authorList>
            <person name="Palmer J.M."/>
        </authorList>
    </citation>
    <scope>NUCLEOTIDE SEQUENCE [LARGE SCALE GENOMIC DNA]</scope>
    <source>
        <strain evidence="2 3">DSM 7382</strain>
    </source>
</reference>
<feature type="compositionally biased region" description="Polar residues" evidence="1">
    <location>
        <begin position="23"/>
        <end position="44"/>
    </location>
</feature>
<evidence type="ECO:0000313" key="2">
    <source>
        <dbReference type="EMBL" id="KAK7687120.1"/>
    </source>
</evidence>
<feature type="region of interest" description="Disordered" evidence="1">
    <location>
        <begin position="408"/>
        <end position="514"/>
    </location>
</feature>
<protein>
    <submittedName>
        <fullName evidence="2">Uncharacterized protein</fullName>
    </submittedName>
</protein>
<proteinExistence type="predicted"/>
<name>A0AAW0G0X6_9APHY</name>
<feature type="compositionally biased region" description="Polar residues" evidence="1">
    <location>
        <begin position="621"/>
        <end position="639"/>
    </location>
</feature>
<dbReference type="Proteomes" id="UP001385951">
    <property type="component" value="Unassembled WGS sequence"/>
</dbReference>
<comment type="caution">
    <text evidence="2">The sequence shown here is derived from an EMBL/GenBank/DDBJ whole genome shotgun (WGS) entry which is preliminary data.</text>
</comment>
<feature type="compositionally biased region" description="Polar residues" evidence="1">
    <location>
        <begin position="146"/>
        <end position="183"/>
    </location>
</feature>
<feature type="compositionally biased region" description="Polar residues" evidence="1">
    <location>
        <begin position="261"/>
        <end position="288"/>
    </location>
</feature>
<feature type="region of interest" description="Disordered" evidence="1">
    <location>
        <begin position="1"/>
        <end position="299"/>
    </location>
</feature>
<feature type="compositionally biased region" description="Polar residues" evidence="1">
    <location>
        <begin position="55"/>
        <end position="69"/>
    </location>
</feature>
<feature type="region of interest" description="Disordered" evidence="1">
    <location>
        <begin position="656"/>
        <end position="684"/>
    </location>
</feature>
<evidence type="ECO:0000313" key="3">
    <source>
        <dbReference type="Proteomes" id="UP001385951"/>
    </source>
</evidence>
<feature type="compositionally biased region" description="Polar residues" evidence="1">
    <location>
        <begin position="570"/>
        <end position="597"/>
    </location>
</feature>
<feature type="compositionally biased region" description="Basic and acidic residues" evidence="1">
    <location>
        <begin position="102"/>
        <end position="114"/>
    </location>
</feature>
<dbReference type="EMBL" id="JASBNA010000014">
    <property type="protein sequence ID" value="KAK7687120.1"/>
    <property type="molecule type" value="Genomic_DNA"/>
</dbReference>
<sequence length="829" mass="89523">MSSESSRNSSPRGVPPSYASFGHNENASGNPPGQYQQKQAQSQIMRPPIGFGTSIPATGVSQYPSSTPTMPVPPFASFSGHAQPMAVDGPPQEHRKKKKRDKDKSKSTRDHVQTEEYNTPIPYASPAPNPSTPFLQPPAFRVNAYASGSNTSQAQHSQSGSSYYPDQHPEASSSRNKSSGTKNRNARPETYIPPHGIVAPPAPDTRSMAPQENAGRPYSTKADQYLSSADPPGFPTRPAAPAHVESHHKSRSQRPREHRSNSSASNVPPPQYATSSAPQPSHPPQNLHTEPMEPPARPKPVLRILTVLIEDKRTAEADNQLAEVRVGLRPADDAEDGFWADAKEVVDELQSGPARIDGPAKVYAMRGRYRQYFLRVTADGSIDCQPANLKVTRDRTLEVFVEFNPAAVPGPSQYVSPPPPIPSSASIYSPNRSEFGNIESVSVPRKRRHSNSSRSSVSSSKHRTQGHAIEDHASHRSSPFTNRAPSVSHSQAPDPPMSPTPVASHDSPGSTGSVTSALAANRLAQQLSSYNKSLEQGPPRESPGSRHGSPMSTTSSPARSPVMPEAPVLAQTQSSHPSQSPFTGSQSGHNTREQTASPAMLHPGSSLPKKSRKPNEASARSAESGTSQWGSRGSSIGSSTATPALSGFAKFTGGQASFGSSSAQGGSQAPVWQQPPPPTNSQAGRDVQVVNWLRGILHDDPSWHTYVEVKDSQPPVLEMLQKVFGYVQHQVDTYVDTTPPSGLGDLRDTKITKTHILKVFNVSEDWWKDRLELYELANLYGPNGSRYHDADAIKLLTEKPLTSTTSYVTRCLKLLQEVHSKWNAKHPGA</sequence>
<gene>
    <name evidence="2" type="ORF">QCA50_009623</name>
</gene>
<feature type="compositionally biased region" description="Low complexity" evidence="1">
    <location>
        <begin position="656"/>
        <end position="669"/>
    </location>
</feature>